<reference evidence="2" key="2">
    <citation type="submission" date="2020-11" db="EMBL/GenBank/DDBJ databases">
        <authorList>
            <consortium name="DOE Joint Genome Institute"/>
            <person name="Kuo A."/>
            <person name="Miyauchi S."/>
            <person name="Kiss E."/>
            <person name="Drula E."/>
            <person name="Kohler A."/>
            <person name="Sanchez-Garcia M."/>
            <person name="Andreopoulos B."/>
            <person name="Barry K.W."/>
            <person name="Bonito G."/>
            <person name="Buee M."/>
            <person name="Carver A."/>
            <person name="Chen C."/>
            <person name="Cichocki N."/>
            <person name="Clum A."/>
            <person name="Culley D."/>
            <person name="Crous P.W."/>
            <person name="Fauchery L."/>
            <person name="Girlanda M."/>
            <person name="Hayes R."/>
            <person name="Keri Z."/>
            <person name="Labutti K."/>
            <person name="Lipzen A."/>
            <person name="Lombard V."/>
            <person name="Magnuson J."/>
            <person name="Maillard F."/>
            <person name="Morin E."/>
            <person name="Murat C."/>
            <person name="Nolan M."/>
            <person name="Ohm R."/>
            <person name="Pangilinan J."/>
            <person name="Pereira M."/>
            <person name="Perotto S."/>
            <person name="Peter M."/>
            <person name="Riley R."/>
            <person name="Sitrit Y."/>
            <person name="Stielow B."/>
            <person name="Szollosi G."/>
            <person name="Zifcakova L."/>
            <person name="Stursova M."/>
            <person name="Spatafora J.W."/>
            <person name="Tedersoo L."/>
            <person name="Vaario L.-M."/>
            <person name="Yamada A."/>
            <person name="Yan M."/>
            <person name="Wang P."/>
            <person name="Xu J."/>
            <person name="Bruns T."/>
            <person name="Baldrian P."/>
            <person name="Vilgalys R."/>
            <person name="Henrissat B."/>
            <person name="Grigoriev I.V."/>
            <person name="Hibbett D."/>
            <person name="Nagy L.G."/>
            <person name="Martin F.M."/>
        </authorList>
    </citation>
    <scope>NUCLEOTIDE SEQUENCE</scope>
    <source>
        <strain evidence="2">UH-Tt-Lm1</strain>
    </source>
</reference>
<dbReference type="SMART" id="SM00268">
    <property type="entry name" value="ACTIN"/>
    <property type="match status" value="1"/>
</dbReference>
<dbReference type="OrthoDB" id="74201at2759"/>
<evidence type="ECO:0000313" key="2">
    <source>
        <dbReference type="EMBL" id="KAF9783330.1"/>
    </source>
</evidence>
<comment type="caution">
    <text evidence="2">The sequence shown here is derived from an EMBL/GenBank/DDBJ whole genome shotgun (WGS) entry which is preliminary data.</text>
</comment>
<gene>
    <name evidence="2" type="ORF">BJ322DRAFT_1110210</name>
</gene>
<evidence type="ECO:0000256" key="1">
    <source>
        <dbReference type="RuleBase" id="RU000487"/>
    </source>
</evidence>
<sequence>MSLRDTQVVILETSRDNIRIRIGLHEFLRAPSFEFRARVGLPRTLAEQDGSGPSTIKVSDYLVGSQLNEALAAGQDLIVSWPFIEAQILDWTQAEAIWKYALFTTLGLRRTQMESPVQLSIFPGLPRSSCESICQMFFERFNVAGFSILERPMAQIYAANALNGLVIDLGYHWTDISAIYDGFLLKHAGTCTPVGIKACLAYLAHLLKANSSIVSTLSPPDNPLSPEALHQAFQDLASTLYHRGLIKPPTLGQSQLASGEPEEEGITDIASILVAGKERAVIEANIKKRASQKASAAEQAKLREIEALDLITVEFNGKEVTVGKERHRFCDPLFDSRMLKHVPGLEAKLFEHSLKGKERIPVLSVSEAASQVLSRTEVDQRQYILGSPNAAGGLLATGDMTSCMKGMGPFFAVLLGKYIVQNPEQHLMNEIQPKSIRALKLPDFYSEYRERGEAYAAFLGSSIVAKVTFHESHTRSFVSKAEYGESGPSAIIGMSSALL</sequence>
<dbReference type="Gene3D" id="3.30.420.40">
    <property type="match status" value="2"/>
</dbReference>
<dbReference type="Proteomes" id="UP000736335">
    <property type="component" value="Unassembled WGS sequence"/>
</dbReference>
<dbReference type="SUPFAM" id="SSF53067">
    <property type="entry name" value="Actin-like ATPase domain"/>
    <property type="match status" value="2"/>
</dbReference>
<keyword evidence="3" id="KW-1185">Reference proteome</keyword>
<evidence type="ECO:0000313" key="3">
    <source>
        <dbReference type="Proteomes" id="UP000736335"/>
    </source>
</evidence>
<proteinExistence type="inferred from homology"/>
<dbReference type="InterPro" id="IPR043129">
    <property type="entry name" value="ATPase_NBD"/>
</dbReference>
<accession>A0A9P6HB25</accession>
<name>A0A9P6HB25_9AGAM</name>
<comment type="similarity">
    <text evidence="1">Belongs to the actin family.</text>
</comment>
<dbReference type="PANTHER" id="PTHR11937">
    <property type="entry name" value="ACTIN"/>
    <property type="match status" value="1"/>
</dbReference>
<organism evidence="2 3">
    <name type="scientific">Thelephora terrestris</name>
    <dbReference type="NCBI Taxonomy" id="56493"/>
    <lineage>
        <taxon>Eukaryota</taxon>
        <taxon>Fungi</taxon>
        <taxon>Dikarya</taxon>
        <taxon>Basidiomycota</taxon>
        <taxon>Agaricomycotina</taxon>
        <taxon>Agaricomycetes</taxon>
        <taxon>Thelephorales</taxon>
        <taxon>Thelephoraceae</taxon>
        <taxon>Thelephora</taxon>
    </lineage>
</organism>
<protein>
    <submittedName>
        <fullName evidence="2">Actin-related protein</fullName>
    </submittedName>
</protein>
<dbReference type="EMBL" id="WIUZ02000010">
    <property type="protein sequence ID" value="KAF9783330.1"/>
    <property type="molecule type" value="Genomic_DNA"/>
</dbReference>
<dbReference type="AlphaFoldDB" id="A0A9P6HB25"/>
<dbReference type="InterPro" id="IPR004000">
    <property type="entry name" value="Actin"/>
</dbReference>
<dbReference type="Pfam" id="PF00022">
    <property type="entry name" value="Actin"/>
    <property type="match status" value="1"/>
</dbReference>
<reference evidence="2" key="1">
    <citation type="journal article" date="2020" name="Nat. Commun.">
        <title>Large-scale genome sequencing of mycorrhizal fungi provides insights into the early evolution of symbiotic traits.</title>
        <authorList>
            <person name="Miyauchi S."/>
            <person name="Kiss E."/>
            <person name="Kuo A."/>
            <person name="Drula E."/>
            <person name="Kohler A."/>
            <person name="Sanchez-Garcia M."/>
            <person name="Morin E."/>
            <person name="Andreopoulos B."/>
            <person name="Barry K.W."/>
            <person name="Bonito G."/>
            <person name="Buee M."/>
            <person name="Carver A."/>
            <person name="Chen C."/>
            <person name="Cichocki N."/>
            <person name="Clum A."/>
            <person name="Culley D."/>
            <person name="Crous P.W."/>
            <person name="Fauchery L."/>
            <person name="Girlanda M."/>
            <person name="Hayes R.D."/>
            <person name="Keri Z."/>
            <person name="LaButti K."/>
            <person name="Lipzen A."/>
            <person name="Lombard V."/>
            <person name="Magnuson J."/>
            <person name="Maillard F."/>
            <person name="Murat C."/>
            <person name="Nolan M."/>
            <person name="Ohm R.A."/>
            <person name="Pangilinan J."/>
            <person name="Pereira M.F."/>
            <person name="Perotto S."/>
            <person name="Peter M."/>
            <person name="Pfister S."/>
            <person name="Riley R."/>
            <person name="Sitrit Y."/>
            <person name="Stielow J.B."/>
            <person name="Szollosi G."/>
            <person name="Zifcakova L."/>
            <person name="Stursova M."/>
            <person name="Spatafora J.W."/>
            <person name="Tedersoo L."/>
            <person name="Vaario L.M."/>
            <person name="Yamada A."/>
            <person name="Yan M."/>
            <person name="Wang P."/>
            <person name="Xu J."/>
            <person name="Bruns T."/>
            <person name="Baldrian P."/>
            <person name="Vilgalys R."/>
            <person name="Dunand C."/>
            <person name="Henrissat B."/>
            <person name="Grigoriev I.V."/>
            <person name="Hibbett D."/>
            <person name="Nagy L.G."/>
            <person name="Martin F.M."/>
        </authorList>
    </citation>
    <scope>NUCLEOTIDE SEQUENCE</scope>
    <source>
        <strain evidence="2">UH-Tt-Lm1</strain>
    </source>
</reference>